<evidence type="ECO:0000313" key="3">
    <source>
        <dbReference type="EMBL" id="TQN52274.1"/>
    </source>
</evidence>
<reference evidence="3 4" key="1">
    <citation type="submission" date="2019-03" db="EMBL/GenBank/DDBJ databases">
        <title>New insights into Acidothiobacillus thiooxidans sulfur metabolism through coupled gene expression, solution geochemistry, microscopy and spectroscopy analyses.</title>
        <authorList>
            <person name="Camacho D."/>
            <person name="Frazao R."/>
            <person name="Fouillen A."/>
            <person name="Nanci A."/>
            <person name="Lang B.F."/>
            <person name="Apte S.C."/>
            <person name="Baron C."/>
            <person name="Warren L.A."/>
        </authorList>
    </citation>
    <scope>NUCLEOTIDE SEQUENCE [LARGE SCALE GENOMIC DNA]</scope>
    <source>
        <strain evidence="3 4">ATCC 19377</strain>
    </source>
</reference>
<dbReference type="Pfam" id="PF09335">
    <property type="entry name" value="VTT_dom"/>
    <property type="match status" value="1"/>
</dbReference>
<comment type="caution">
    <text evidence="3">The sequence shown here is derived from an EMBL/GenBank/DDBJ whole genome shotgun (WGS) entry which is preliminary data.</text>
</comment>
<protein>
    <submittedName>
        <fullName evidence="3">Protein DedA</fullName>
    </submittedName>
</protein>
<feature type="transmembrane region" description="Helical" evidence="1">
    <location>
        <begin position="114"/>
        <end position="130"/>
    </location>
</feature>
<keyword evidence="1" id="KW-0812">Transmembrane</keyword>
<evidence type="ECO:0000259" key="2">
    <source>
        <dbReference type="Pfam" id="PF09335"/>
    </source>
</evidence>
<dbReference type="EMBL" id="SZUV01000001">
    <property type="protein sequence ID" value="TQN52274.1"/>
    <property type="molecule type" value="Genomic_DNA"/>
</dbReference>
<organism evidence="3 4">
    <name type="scientific">Acidithiobacillus thiooxidans ATCC 19377</name>
    <dbReference type="NCBI Taxonomy" id="637390"/>
    <lineage>
        <taxon>Bacteria</taxon>
        <taxon>Pseudomonadati</taxon>
        <taxon>Pseudomonadota</taxon>
        <taxon>Acidithiobacillia</taxon>
        <taxon>Acidithiobacillales</taxon>
        <taxon>Acidithiobacillaceae</taxon>
        <taxon>Acidithiobacillus</taxon>
    </lineage>
</organism>
<feature type="transmembrane region" description="Helical" evidence="1">
    <location>
        <begin position="150"/>
        <end position="172"/>
    </location>
</feature>
<dbReference type="RefSeq" id="WP_010636697.1">
    <property type="nucleotide sequence ID" value="NZ_AFOH01000001.1"/>
</dbReference>
<dbReference type="PANTHER" id="PTHR42709:SF9">
    <property type="entry name" value="ALKALINE PHOSPHATASE LIKE PROTEIN"/>
    <property type="match status" value="1"/>
</dbReference>
<dbReference type="Proteomes" id="UP000315403">
    <property type="component" value="Unassembled WGS sequence"/>
</dbReference>
<evidence type="ECO:0000256" key="1">
    <source>
        <dbReference type="SAM" id="Phobius"/>
    </source>
</evidence>
<sequence>MSVSSYFLSYLHAAVVSASGVVDQYGLAIVVAGLFLESAGVIFLPGETLLIGAGFVASQGAFNPLVLFALGIIGTSAGWFTAYYIGYKVGIKWVKKHGRWIGITAERLNKTHTFMNKYGSIVVLFGRFIVPLRQLQGYISGSAETTLQDFYLWNILGAVIWVAFWGGAGYFLGML</sequence>
<evidence type="ECO:0000313" key="4">
    <source>
        <dbReference type="Proteomes" id="UP000315403"/>
    </source>
</evidence>
<keyword evidence="1" id="KW-1133">Transmembrane helix</keyword>
<dbReference type="AlphaFoldDB" id="A0A543Q7H2"/>
<proteinExistence type="predicted"/>
<dbReference type="GeneID" id="60695481"/>
<feature type="domain" description="VTT" evidence="2">
    <location>
        <begin position="44"/>
        <end position="170"/>
    </location>
</feature>
<dbReference type="InterPro" id="IPR032816">
    <property type="entry name" value="VTT_dom"/>
</dbReference>
<dbReference type="PANTHER" id="PTHR42709">
    <property type="entry name" value="ALKALINE PHOSPHATASE LIKE PROTEIN"/>
    <property type="match status" value="1"/>
</dbReference>
<feature type="transmembrane region" description="Helical" evidence="1">
    <location>
        <begin position="65"/>
        <end position="86"/>
    </location>
</feature>
<dbReference type="GO" id="GO:0005886">
    <property type="term" value="C:plasma membrane"/>
    <property type="evidence" value="ECO:0007669"/>
    <property type="project" value="TreeGrafter"/>
</dbReference>
<keyword evidence="1" id="KW-0472">Membrane</keyword>
<gene>
    <name evidence="3" type="primary">dedA_2</name>
    <name evidence="3" type="ORF">DLNHIDIE_02162</name>
</gene>
<name>A0A543Q7H2_ACITH</name>
<dbReference type="InterPro" id="IPR051311">
    <property type="entry name" value="DedA_domain"/>
</dbReference>
<accession>A0A543Q7H2</accession>